<feature type="region of interest" description="Disordered" evidence="7">
    <location>
        <begin position="469"/>
        <end position="488"/>
    </location>
</feature>
<dbReference type="Gene3D" id="3.50.30.30">
    <property type="match status" value="1"/>
</dbReference>
<dbReference type="Proteomes" id="UP001189122">
    <property type="component" value="Unassembled WGS sequence"/>
</dbReference>
<dbReference type="InterPro" id="IPR010259">
    <property type="entry name" value="S8pro/Inhibitor_I9"/>
</dbReference>
<evidence type="ECO:0000313" key="11">
    <source>
        <dbReference type="EMBL" id="CAA2622674.1"/>
    </source>
</evidence>
<keyword evidence="4" id="KW-0378">Hydrolase</keyword>
<keyword evidence="2" id="KW-0645">Protease</keyword>
<dbReference type="Pfam" id="PF05922">
    <property type="entry name" value="Inhibitor_I9"/>
    <property type="match status" value="1"/>
</dbReference>
<dbReference type="GO" id="GO:0004252">
    <property type="term" value="F:serine-type endopeptidase activity"/>
    <property type="evidence" value="ECO:0007669"/>
    <property type="project" value="InterPro"/>
</dbReference>
<evidence type="ECO:0000256" key="5">
    <source>
        <dbReference type="ARBA" id="ARBA00022825"/>
    </source>
</evidence>
<comment type="similarity">
    <text evidence="1 6">Belongs to the peptidase S8 family.</text>
</comment>
<dbReference type="AlphaFoldDB" id="A0A7I8IWE4"/>
<keyword evidence="12" id="KW-1185">Reference proteome</keyword>
<comment type="caution">
    <text evidence="6">Lacks conserved residue(s) required for the propagation of feature annotation.</text>
</comment>
<evidence type="ECO:0000259" key="10">
    <source>
        <dbReference type="Pfam" id="PF05922"/>
    </source>
</evidence>
<dbReference type="InterPro" id="IPR037045">
    <property type="entry name" value="S8pro/Inhibitor_I9_sf"/>
</dbReference>
<dbReference type="InterPro" id="IPR015500">
    <property type="entry name" value="Peptidase_S8_subtilisin-rel"/>
</dbReference>
<proteinExistence type="inferred from homology"/>
<keyword evidence="5" id="KW-0720">Serine protease</keyword>
<evidence type="ECO:0000256" key="4">
    <source>
        <dbReference type="ARBA" id="ARBA00022801"/>
    </source>
</evidence>
<feature type="compositionally biased region" description="Basic residues" evidence="7">
    <location>
        <begin position="624"/>
        <end position="633"/>
    </location>
</feature>
<keyword evidence="3 8" id="KW-0732">Signal</keyword>
<dbReference type="PROSITE" id="PS00137">
    <property type="entry name" value="SUBTILASE_HIS"/>
    <property type="match status" value="1"/>
</dbReference>
<evidence type="ECO:0000256" key="7">
    <source>
        <dbReference type="SAM" id="MobiDB-lite"/>
    </source>
</evidence>
<feature type="domain" description="Peptidase S8/S53" evidence="9">
    <location>
        <begin position="133"/>
        <end position="534"/>
    </location>
</feature>
<evidence type="ECO:0000256" key="3">
    <source>
        <dbReference type="ARBA" id="ARBA00022729"/>
    </source>
</evidence>
<dbReference type="PROSITE" id="PS51892">
    <property type="entry name" value="SUBTILASE"/>
    <property type="match status" value="1"/>
</dbReference>
<organism evidence="11">
    <name type="scientific">Spirodela intermedia</name>
    <name type="common">Intermediate duckweed</name>
    <dbReference type="NCBI Taxonomy" id="51605"/>
    <lineage>
        <taxon>Eukaryota</taxon>
        <taxon>Viridiplantae</taxon>
        <taxon>Streptophyta</taxon>
        <taxon>Embryophyta</taxon>
        <taxon>Tracheophyta</taxon>
        <taxon>Spermatophyta</taxon>
        <taxon>Magnoliopsida</taxon>
        <taxon>Liliopsida</taxon>
        <taxon>Araceae</taxon>
        <taxon>Lemnoideae</taxon>
        <taxon>Spirodela</taxon>
    </lineage>
</organism>
<name>A0A7I8IWE4_SPIIN</name>
<feature type="signal peptide" evidence="8">
    <location>
        <begin position="1"/>
        <end position="23"/>
    </location>
</feature>
<sequence>MPFPPRAAAVFLLLLASLRLSPAEERITFIVLVDPSSKPSLFPAHLSWYSSILSSSSSSSSPPSLHIHVYSTILHGFSARLTPAEARGVRASAGVLAVRPDALLRPLTTRSPTFLGLDSPWSSISQLSDLASDSVVGVIDTGIWPENGPGFNRSSCSGKLVGARSFYAGYLAASLPALSSGDFLSARDADGHGTHVASIAAGGPGDGPKARIAVYKVCWPAGCLVSDIVAAIDRAVADGVDILSMSLGSSSPVPAYHLDALSVATFRATMAGVLVVSSAGNGGPRPRSISNAPPWVLTVGAGTMDRSFPAVVVLGEGERRVEGTSITFPYPRRRRSQRLRLFSAATATPREVEGSAVFFRAAARNTSRLGTGAAFRRAGAAAMVIAHGDVDPAGMIAEPHVIPTVAVGESQARSIERYIASSRDPTAVIFSEGTDLGRPAPAVASFSSRGPNAAVARVLKPDLLAPGSTCWPRGPARPARPVSGPTPPDRVQRNVGYLHGLPHVSGVAALMKAAHPSWAPGEMKSALMTTASAAAAIQDESTRRAAGPFDMGAGHVRPEAALDPGLVYPAELEDYVDLFVCELNYTEEEVRVMTGGGGRPRSALPLRGVGGGRPTGERTTRASWWRKRRRRRP</sequence>
<evidence type="ECO:0000313" key="12">
    <source>
        <dbReference type="Proteomes" id="UP001189122"/>
    </source>
</evidence>
<reference evidence="11 12" key="1">
    <citation type="submission" date="2019-12" db="EMBL/GenBank/DDBJ databases">
        <authorList>
            <person name="Scholz U."/>
            <person name="Mascher M."/>
            <person name="Fiebig A."/>
        </authorList>
    </citation>
    <scope>NUCLEOTIDE SEQUENCE</scope>
</reference>
<dbReference type="Gene3D" id="3.30.70.80">
    <property type="entry name" value="Peptidase S8 propeptide/proteinase inhibitor I9"/>
    <property type="match status" value="1"/>
</dbReference>
<feature type="region of interest" description="Disordered" evidence="7">
    <location>
        <begin position="593"/>
        <end position="633"/>
    </location>
</feature>
<evidence type="ECO:0000256" key="6">
    <source>
        <dbReference type="PROSITE-ProRule" id="PRU01240"/>
    </source>
</evidence>
<dbReference type="EMBL" id="CACRZD030000006">
    <property type="protein sequence ID" value="CAA6662306.1"/>
    <property type="molecule type" value="Genomic_DNA"/>
</dbReference>
<evidence type="ECO:0000256" key="1">
    <source>
        <dbReference type="ARBA" id="ARBA00011073"/>
    </source>
</evidence>
<evidence type="ECO:0000256" key="2">
    <source>
        <dbReference type="ARBA" id="ARBA00022670"/>
    </source>
</evidence>
<dbReference type="SUPFAM" id="SSF52743">
    <property type="entry name" value="Subtilisin-like"/>
    <property type="match status" value="1"/>
</dbReference>
<feature type="domain" description="Inhibitor I9" evidence="10">
    <location>
        <begin position="28"/>
        <end position="103"/>
    </location>
</feature>
<dbReference type="Pfam" id="PF00082">
    <property type="entry name" value="Peptidase_S8"/>
    <property type="match status" value="1"/>
</dbReference>
<dbReference type="GO" id="GO:0006508">
    <property type="term" value="P:proteolysis"/>
    <property type="evidence" value="ECO:0007669"/>
    <property type="project" value="UniProtKB-KW"/>
</dbReference>
<evidence type="ECO:0000256" key="8">
    <source>
        <dbReference type="SAM" id="SignalP"/>
    </source>
</evidence>
<dbReference type="Gene3D" id="3.40.50.200">
    <property type="entry name" value="Peptidase S8/S53 domain"/>
    <property type="match status" value="1"/>
</dbReference>
<dbReference type="EMBL" id="LR743593">
    <property type="protein sequence ID" value="CAA2622674.1"/>
    <property type="molecule type" value="Genomic_DNA"/>
</dbReference>
<evidence type="ECO:0000259" key="9">
    <source>
        <dbReference type="Pfam" id="PF00082"/>
    </source>
</evidence>
<dbReference type="PANTHER" id="PTHR10795">
    <property type="entry name" value="PROPROTEIN CONVERTASE SUBTILISIN/KEXIN"/>
    <property type="match status" value="1"/>
</dbReference>
<protein>
    <submittedName>
        <fullName evidence="11">Uncharacterized protein</fullName>
    </submittedName>
</protein>
<feature type="chain" id="PRO_5029618249" evidence="8">
    <location>
        <begin position="24"/>
        <end position="633"/>
    </location>
</feature>
<accession>A0A7I8IWE4</accession>
<dbReference type="InterPro" id="IPR036852">
    <property type="entry name" value="Peptidase_S8/S53_dom_sf"/>
</dbReference>
<dbReference type="InterPro" id="IPR045051">
    <property type="entry name" value="SBT"/>
</dbReference>
<dbReference type="PRINTS" id="PR00723">
    <property type="entry name" value="SUBTILISIN"/>
</dbReference>
<gene>
    <name evidence="11" type="ORF">SI7747_06008699</name>
</gene>
<dbReference type="InterPro" id="IPR000209">
    <property type="entry name" value="Peptidase_S8/S53_dom"/>
</dbReference>
<dbReference type="InterPro" id="IPR022398">
    <property type="entry name" value="Peptidase_S8_His-AS"/>
</dbReference>